<gene>
    <name evidence="2" type="ORF">OCTVUL_1B021184</name>
</gene>
<feature type="compositionally biased region" description="Basic and acidic residues" evidence="1">
    <location>
        <begin position="121"/>
        <end position="135"/>
    </location>
</feature>
<evidence type="ECO:0000313" key="3">
    <source>
        <dbReference type="Proteomes" id="UP001162480"/>
    </source>
</evidence>
<reference evidence="2" key="1">
    <citation type="submission" date="2023-08" db="EMBL/GenBank/DDBJ databases">
        <authorList>
            <person name="Alioto T."/>
            <person name="Alioto T."/>
            <person name="Gomez Garrido J."/>
        </authorList>
    </citation>
    <scope>NUCLEOTIDE SEQUENCE</scope>
</reference>
<name>A0AA36FEI8_OCTVU</name>
<proteinExistence type="predicted"/>
<feature type="region of interest" description="Disordered" evidence="1">
    <location>
        <begin position="54"/>
        <end position="135"/>
    </location>
</feature>
<keyword evidence="3" id="KW-1185">Reference proteome</keyword>
<sequence length="135" mass="14917">MRWQIELAQYKFDIYRQEKFNVASDALSCTYCTAMTDNEPYCIHSATYAEKTKAGLRTDGPAKSTQSLAPTVRTKEGKGAHRDEPAKSIESLSTTERTKEVEGAHPDEPAKSLQSLAPTVRTKEGKGAHPDEQAK</sequence>
<protein>
    <submittedName>
        <fullName evidence="2">Uncharacterized protein</fullName>
    </submittedName>
</protein>
<dbReference type="Proteomes" id="UP001162480">
    <property type="component" value="Chromosome 16"/>
</dbReference>
<organism evidence="2 3">
    <name type="scientific">Octopus vulgaris</name>
    <name type="common">Common octopus</name>
    <dbReference type="NCBI Taxonomy" id="6645"/>
    <lineage>
        <taxon>Eukaryota</taxon>
        <taxon>Metazoa</taxon>
        <taxon>Spiralia</taxon>
        <taxon>Lophotrochozoa</taxon>
        <taxon>Mollusca</taxon>
        <taxon>Cephalopoda</taxon>
        <taxon>Coleoidea</taxon>
        <taxon>Octopodiformes</taxon>
        <taxon>Octopoda</taxon>
        <taxon>Incirrata</taxon>
        <taxon>Octopodidae</taxon>
        <taxon>Octopus</taxon>
    </lineage>
</organism>
<dbReference type="AlphaFoldDB" id="A0AA36FEI8"/>
<evidence type="ECO:0000313" key="2">
    <source>
        <dbReference type="EMBL" id="CAI9734692.1"/>
    </source>
</evidence>
<evidence type="ECO:0000256" key="1">
    <source>
        <dbReference type="SAM" id="MobiDB-lite"/>
    </source>
</evidence>
<feature type="compositionally biased region" description="Basic and acidic residues" evidence="1">
    <location>
        <begin position="73"/>
        <end position="87"/>
    </location>
</feature>
<dbReference type="EMBL" id="OX597829">
    <property type="protein sequence ID" value="CAI9734692.1"/>
    <property type="molecule type" value="Genomic_DNA"/>
</dbReference>
<feature type="compositionally biased region" description="Basic and acidic residues" evidence="1">
    <location>
        <begin position="96"/>
        <end position="110"/>
    </location>
</feature>
<accession>A0AA36FEI8</accession>